<keyword evidence="1 3" id="KW-0489">Methyltransferase</keyword>
<evidence type="ECO:0000256" key="1">
    <source>
        <dbReference type="ARBA" id="ARBA00022603"/>
    </source>
</evidence>
<accession>A0A831XD60</accession>
<reference evidence="3" key="1">
    <citation type="journal article" date="2020" name="mSystems">
        <title>Genome- and Community-Level Interaction Insights into Carbon Utilization and Element Cycling Functions of Hydrothermarchaeota in Hydrothermal Sediment.</title>
        <authorList>
            <person name="Zhou Z."/>
            <person name="Liu Y."/>
            <person name="Xu W."/>
            <person name="Pan J."/>
            <person name="Luo Z.H."/>
            <person name="Li M."/>
        </authorList>
    </citation>
    <scope>NUCLEOTIDE SEQUENCE [LARGE SCALE GENOMIC DNA]</scope>
    <source>
        <strain evidence="3">SpSt-349</strain>
    </source>
</reference>
<dbReference type="GO" id="GO:0035243">
    <property type="term" value="F:protein-arginine omega-N symmetric methyltransferase activity"/>
    <property type="evidence" value="ECO:0007669"/>
    <property type="project" value="TreeGrafter"/>
</dbReference>
<proteinExistence type="predicted"/>
<evidence type="ECO:0000256" key="2">
    <source>
        <dbReference type="ARBA" id="ARBA00022679"/>
    </source>
</evidence>
<comment type="caution">
    <text evidence="3">The sequence shown here is derived from an EMBL/GenBank/DDBJ whole genome shotgun (WGS) entry which is preliminary data.</text>
</comment>
<dbReference type="PANTHER" id="PTHR12049">
    <property type="entry name" value="PROTEIN ARGININE METHYLTRANSFERASE NDUFAF7, MITOCHONDRIAL"/>
    <property type="match status" value="1"/>
</dbReference>
<dbReference type="PANTHER" id="PTHR12049:SF7">
    <property type="entry name" value="PROTEIN ARGININE METHYLTRANSFERASE NDUFAF7, MITOCHONDRIAL"/>
    <property type="match status" value="1"/>
</dbReference>
<dbReference type="EMBL" id="DSOV01000007">
    <property type="protein sequence ID" value="HEN41184.1"/>
    <property type="molecule type" value="Genomic_DNA"/>
</dbReference>
<dbReference type="Gene3D" id="3.40.50.12710">
    <property type="match status" value="1"/>
</dbReference>
<dbReference type="Pfam" id="PF02636">
    <property type="entry name" value="Methyltransf_28"/>
    <property type="match status" value="1"/>
</dbReference>
<gene>
    <name evidence="3" type="ORF">ENQ87_02225</name>
</gene>
<keyword evidence="2 3" id="KW-0808">Transferase</keyword>
<dbReference type="SUPFAM" id="SSF53335">
    <property type="entry name" value="S-adenosyl-L-methionine-dependent methyltransferases"/>
    <property type="match status" value="1"/>
</dbReference>
<name>A0A831XD60_GEOME</name>
<dbReference type="InterPro" id="IPR029063">
    <property type="entry name" value="SAM-dependent_MTases_sf"/>
</dbReference>
<sequence length="385" mass="43076">MEQADDSRLRGIILDRIRERGRIPFVDFMGACLYEPGVGYYTSPGRKVGAEGDFYTSINVHRVFGRLIAREICRMWEEMGRPLPFDIVEAGAGHGRLAADVLDTIRELNLDLYDGVRLTLIEAEPSLAAVQGELLASHLPKVSWSPPADLAEGRLRFTGCLYSNELIDSFPAHLIEMTPDGLREVFVAAEGDQFTELLDLPSTPELEAYLSRLGITLTAGQRTEINLNAVRWLESVAAALERGFVLTIDYGYQAPELYGPMRHNGTLLCYYRHTIEENPYIRVGLQDMTTHVDFTTLAARGEELGLRKVWYGEQYRFLVAAGMMEELMALEAAAASEKEQIAIRLALKKLILPEGGMGDTFKVLVQAKGVDNPRLLCMRDWGKLF</sequence>
<dbReference type="GO" id="GO:0032259">
    <property type="term" value="P:methylation"/>
    <property type="evidence" value="ECO:0007669"/>
    <property type="project" value="UniProtKB-KW"/>
</dbReference>
<dbReference type="InterPro" id="IPR003788">
    <property type="entry name" value="NDUFAF7"/>
</dbReference>
<dbReference type="AlphaFoldDB" id="A0A831XD60"/>
<evidence type="ECO:0000313" key="3">
    <source>
        <dbReference type="EMBL" id="HEN41184.1"/>
    </source>
</evidence>
<protein>
    <submittedName>
        <fullName evidence="3">SAM-dependent methyltransferase</fullName>
    </submittedName>
</protein>
<organism evidence="3">
    <name type="scientific">Geobacter metallireducens</name>
    <dbReference type="NCBI Taxonomy" id="28232"/>
    <lineage>
        <taxon>Bacteria</taxon>
        <taxon>Pseudomonadati</taxon>
        <taxon>Thermodesulfobacteriota</taxon>
        <taxon>Desulfuromonadia</taxon>
        <taxon>Geobacterales</taxon>
        <taxon>Geobacteraceae</taxon>
        <taxon>Geobacter</taxon>
    </lineage>
</organism>
<dbReference type="InterPro" id="IPR038375">
    <property type="entry name" value="NDUFAF7_sf"/>
</dbReference>